<evidence type="ECO:0000313" key="3">
    <source>
        <dbReference type="EMBL" id="KNE92000.1"/>
    </source>
</evidence>
<keyword evidence="4" id="KW-1185">Reference proteome</keyword>
<feature type="compositionally biased region" description="Acidic residues" evidence="1">
    <location>
        <begin position="970"/>
        <end position="983"/>
    </location>
</feature>
<evidence type="ECO:0000313" key="4">
    <source>
        <dbReference type="Proteomes" id="UP000054564"/>
    </source>
</evidence>
<feature type="compositionally biased region" description="Low complexity" evidence="1">
    <location>
        <begin position="1"/>
        <end position="40"/>
    </location>
</feature>
<feature type="domain" description="CxC1-like cysteine cluster associated with KDZ transposases" evidence="2">
    <location>
        <begin position="182"/>
        <end position="283"/>
    </location>
</feature>
<dbReference type="STRING" id="1165861.A0A0L0UYB6"/>
<feature type="region of interest" description="Disordered" evidence="1">
    <location>
        <begin position="968"/>
        <end position="1011"/>
    </location>
</feature>
<dbReference type="AlphaFoldDB" id="A0A0L0UYB6"/>
<organism evidence="3 4">
    <name type="scientific">Puccinia striiformis f. sp. tritici PST-78</name>
    <dbReference type="NCBI Taxonomy" id="1165861"/>
    <lineage>
        <taxon>Eukaryota</taxon>
        <taxon>Fungi</taxon>
        <taxon>Dikarya</taxon>
        <taxon>Basidiomycota</taxon>
        <taxon>Pucciniomycotina</taxon>
        <taxon>Pucciniomycetes</taxon>
        <taxon>Pucciniales</taxon>
        <taxon>Pucciniaceae</taxon>
        <taxon>Puccinia</taxon>
    </lineage>
</organism>
<dbReference type="EMBL" id="AJIL01000179">
    <property type="protein sequence ID" value="KNE92000.1"/>
    <property type="molecule type" value="Genomic_DNA"/>
</dbReference>
<dbReference type="PANTHER" id="PTHR33096:SF1">
    <property type="entry name" value="CXC1-LIKE CYSTEINE CLUSTER ASSOCIATED WITH KDZ TRANSPOSASES DOMAIN-CONTAINING PROTEIN"/>
    <property type="match status" value="1"/>
</dbReference>
<sequence>MVRHTPTPGRSQPRPSRPTPGRSQPQPSRSTPTRPARTTRINPFRHETPLARAIRLRNEERNRRSLQRLEALHRGELPMPSSSRALREHLAAQESANNPSDPSNESDTNIWPQTHLWDQSDDDDTNQWETYEHIPAPRISSLLQRIFDATAARRRERLTANWNQNVPQLHGVYMYLKVKTGNWTFNNCFDSFESQFCSCTQFKYRTIDIYDLMSQQRIRQRFCKCIPDVVRLLTLGYIGSSPIRPRTAFSVRLLQFHNLLWHWCNVATFPFTEMLSRWLEERSPKILNPKCTKRRELRRCFSAAVDIFRTMLLKTTETVESALQLTKTEMFARSVCPGCFGSIHPQDTYQSRTSVKNALHICLDANFQHRHNAKAGGAAPVILPPLFVEPEQVNRMRDDIANLATPDEPADPCSDSHQAANDKRCETTWKGCDDTGLMGCCCRHDQVVYLANIHRTGEQRCLPLAILKKLFEDIEATRPVGVLYDIGCALDKFLRRRNFFVFPSKKDHLKFGTSVFHAYVHEWKCQVKYNPRYNAGWGLSDGEGLERLWSSLSPLVRTLRYASRNHRLAALSHRCQFHNLEGRISMMTWLCKKYVAAKLRRREANTILTDLLQQPNPFSNDGSNYTRQFFITQWGHQVNYLDRVTDEDTERRKRLTKLLEKEEALMKLRTVLDTREWDIQAELIERITEEITNSEGSQRQLAEELGILYSGNATDIDKEKRKLLIWSSKRELYAKAVDIQGVRQPIVESQTRGRRVGTRLKEKIYKSIKKQKAVVTRIITRYNERYEAYLRLYEPLALANPLFASLTWETFKTLKLDNPFWDDTAFHGSQAPWALSSDVREGIRASHILERAEEELDLIAQELGRAMTWAVELHTKIKTLASQIPDLQLESDVLVTPTQVGTLDQSTGQQVLKFELYIQLADHHEMMRFWGSNVEWLWGKTRAPGSSHVWFETIGRLDINDPTVVIVDDPPPEPDSEEADEMLQEQAHLDDAADGESADDNHVDEMIDQGE</sequence>
<feature type="region of interest" description="Disordered" evidence="1">
    <location>
        <begin position="1"/>
        <end position="50"/>
    </location>
</feature>
<dbReference type="InterPro" id="IPR040521">
    <property type="entry name" value="KDZ"/>
</dbReference>
<dbReference type="Pfam" id="PF18758">
    <property type="entry name" value="KDZ"/>
    <property type="match status" value="1"/>
</dbReference>
<feature type="region of interest" description="Disordered" evidence="1">
    <location>
        <begin position="91"/>
        <end position="127"/>
    </location>
</feature>
<dbReference type="Pfam" id="PF18802">
    <property type="entry name" value="CxC1"/>
    <property type="match status" value="1"/>
</dbReference>
<proteinExistence type="predicted"/>
<evidence type="ECO:0000259" key="2">
    <source>
        <dbReference type="Pfam" id="PF18802"/>
    </source>
</evidence>
<name>A0A0L0UYB6_9BASI</name>
<dbReference type="Proteomes" id="UP000054564">
    <property type="component" value="Unassembled WGS sequence"/>
</dbReference>
<accession>A0A0L0UYB6</accession>
<evidence type="ECO:0000256" key="1">
    <source>
        <dbReference type="SAM" id="MobiDB-lite"/>
    </source>
</evidence>
<gene>
    <name evidence="3" type="ORF">PSTG_14591</name>
</gene>
<reference evidence="4" key="1">
    <citation type="submission" date="2014-03" db="EMBL/GenBank/DDBJ databases">
        <title>The Genome Sequence of Puccinia striiformis f. sp. tritici PST-78.</title>
        <authorList>
            <consortium name="The Broad Institute Genome Sequencing Platform"/>
            <person name="Cuomo C."/>
            <person name="Hulbert S."/>
            <person name="Chen X."/>
            <person name="Walker B."/>
            <person name="Young S.K."/>
            <person name="Zeng Q."/>
            <person name="Gargeya S."/>
            <person name="Fitzgerald M."/>
            <person name="Haas B."/>
            <person name="Abouelleil A."/>
            <person name="Alvarado L."/>
            <person name="Arachchi H.M."/>
            <person name="Berlin A.M."/>
            <person name="Chapman S.B."/>
            <person name="Goldberg J."/>
            <person name="Griggs A."/>
            <person name="Gujja S."/>
            <person name="Hansen M."/>
            <person name="Howarth C."/>
            <person name="Imamovic A."/>
            <person name="Larimer J."/>
            <person name="McCowan C."/>
            <person name="Montmayeur A."/>
            <person name="Murphy C."/>
            <person name="Neiman D."/>
            <person name="Pearson M."/>
            <person name="Priest M."/>
            <person name="Roberts A."/>
            <person name="Saif S."/>
            <person name="Shea T."/>
            <person name="Sisk P."/>
            <person name="Sykes S."/>
            <person name="Wortman J."/>
            <person name="Nusbaum C."/>
            <person name="Birren B."/>
        </authorList>
    </citation>
    <scope>NUCLEOTIDE SEQUENCE [LARGE SCALE GENOMIC DNA]</scope>
    <source>
        <strain evidence="4">race PST-78</strain>
    </source>
</reference>
<dbReference type="PANTHER" id="PTHR33096">
    <property type="entry name" value="CXC2 DOMAIN-CONTAINING PROTEIN"/>
    <property type="match status" value="1"/>
</dbReference>
<dbReference type="OrthoDB" id="2496649at2759"/>
<comment type="caution">
    <text evidence="3">The sequence shown here is derived from an EMBL/GenBank/DDBJ whole genome shotgun (WGS) entry which is preliminary data.</text>
</comment>
<protein>
    <recommendedName>
        <fullName evidence="2">CxC1-like cysteine cluster associated with KDZ transposases domain-containing protein</fullName>
    </recommendedName>
</protein>
<dbReference type="InterPro" id="IPR041320">
    <property type="entry name" value="CxC1"/>
</dbReference>
<feature type="compositionally biased region" description="Polar residues" evidence="1">
    <location>
        <begin position="94"/>
        <end position="112"/>
    </location>
</feature>